<feature type="transmembrane region" description="Helical" evidence="2">
    <location>
        <begin position="515"/>
        <end position="535"/>
    </location>
</feature>
<feature type="compositionally biased region" description="Acidic residues" evidence="1">
    <location>
        <begin position="223"/>
        <end position="234"/>
    </location>
</feature>
<dbReference type="HOGENOM" id="CLU_385028_0_0_1"/>
<feature type="transmembrane region" description="Helical" evidence="2">
    <location>
        <begin position="116"/>
        <end position="136"/>
    </location>
</feature>
<gene>
    <name evidence="3" type="ORF">A1Q1_07395</name>
</gene>
<feature type="transmembrane region" description="Helical" evidence="2">
    <location>
        <begin position="73"/>
        <end position="96"/>
    </location>
</feature>
<feature type="transmembrane region" description="Helical" evidence="2">
    <location>
        <begin position="489"/>
        <end position="509"/>
    </location>
</feature>
<keyword evidence="2" id="KW-0812">Transmembrane</keyword>
<feature type="compositionally biased region" description="Polar residues" evidence="1">
    <location>
        <begin position="670"/>
        <end position="682"/>
    </location>
</feature>
<feature type="compositionally biased region" description="Basic and acidic residues" evidence="1">
    <location>
        <begin position="684"/>
        <end position="694"/>
    </location>
</feature>
<feature type="transmembrane region" description="Helical" evidence="2">
    <location>
        <begin position="547"/>
        <end position="573"/>
    </location>
</feature>
<feature type="region of interest" description="Disordered" evidence="1">
    <location>
        <begin position="214"/>
        <end position="234"/>
    </location>
</feature>
<dbReference type="RefSeq" id="XP_014183106.1">
    <property type="nucleotide sequence ID" value="XM_014327631.1"/>
</dbReference>
<proteinExistence type="predicted"/>
<accession>J5R9L5</accession>
<feature type="transmembrane region" description="Helical" evidence="2">
    <location>
        <begin position="579"/>
        <end position="605"/>
    </location>
</feature>
<keyword evidence="2" id="KW-0472">Membrane</keyword>
<reference evidence="3 4" key="1">
    <citation type="journal article" date="2012" name="Eukaryot. Cell">
        <title>Draft genome sequence of CBS 2479, the standard type strain of Trichosporon asahii.</title>
        <authorList>
            <person name="Yang R.Y."/>
            <person name="Li H.T."/>
            <person name="Zhu H."/>
            <person name="Zhou G.P."/>
            <person name="Wang M."/>
            <person name="Wang L."/>
        </authorList>
    </citation>
    <scope>NUCLEOTIDE SEQUENCE [LARGE SCALE GENOMIC DNA]</scope>
    <source>
        <strain evidence="4">ATCC 90039 / CBS 2479 / JCM 2466 / KCTC 7840 / NCYC 2677 / UAMH 7654</strain>
    </source>
</reference>
<organism evidence="3 4">
    <name type="scientific">Trichosporon asahii var. asahii (strain ATCC 90039 / CBS 2479 / JCM 2466 / KCTC 7840 / NBRC 103889/ NCYC 2677 / UAMH 7654)</name>
    <name type="common">Yeast</name>
    <dbReference type="NCBI Taxonomy" id="1186058"/>
    <lineage>
        <taxon>Eukaryota</taxon>
        <taxon>Fungi</taxon>
        <taxon>Dikarya</taxon>
        <taxon>Basidiomycota</taxon>
        <taxon>Agaricomycotina</taxon>
        <taxon>Tremellomycetes</taxon>
        <taxon>Trichosporonales</taxon>
        <taxon>Trichosporonaceae</taxon>
        <taxon>Trichosporon</taxon>
    </lineage>
</organism>
<keyword evidence="2" id="KW-1133">Transmembrane helix</keyword>
<dbReference type="GeneID" id="25990907"/>
<feature type="region of interest" description="Disordered" evidence="1">
    <location>
        <begin position="670"/>
        <end position="718"/>
    </location>
</feature>
<dbReference type="KEGG" id="tasa:A1Q1_07395"/>
<feature type="transmembrane region" description="Helical" evidence="2">
    <location>
        <begin position="9"/>
        <end position="32"/>
    </location>
</feature>
<feature type="transmembrane region" description="Helical" evidence="2">
    <location>
        <begin position="156"/>
        <end position="175"/>
    </location>
</feature>
<name>J5R9L5_TRIAS</name>
<evidence type="ECO:0000256" key="1">
    <source>
        <dbReference type="SAM" id="MobiDB-lite"/>
    </source>
</evidence>
<dbReference type="Proteomes" id="UP000002748">
    <property type="component" value="Unassembled WGS sequence"/>
</dbReference>
<dbReference type="AlphaFoldDB" id="J5R9L5"/>
<evidence type="ECO:0000313" key="4">
    <source>
        <dbReference type="Proteomes" id="UP000002748"/>
    </source>
</evidence>
<evidence type="ECO:0000256" key="2">
    <source>
        <dbReference type="SAM" id="Phobius"/>
    </source>
</evidence>
<dbReference type="VEuPathDB" id="FungiDB:A1Q1_07395"/>
<evidence type="ECO:0000313" key="3">
    <source>
        <dbReference type="EMBL" id="EJT51423.1"/>
    </source>
</evidence>
<dbReference type="EMBL" id="ALBS01000057">
    <property type="protein sequence ID" value="EJT51423.1"/>
    <property type="molecule type" value="Genomic_DNA"/>
</dbReference>
<protein>
    <submittedName>
        <fullName evidence="3">Uncharacterized protein</fullName>
    </submittedName>
</protein>
<comment type="caution">
    <text evidence="3">The sequence shown here is derived from an EMBL/GenBank/DDBJ whole genome shotgun (WGS) entry which is preliminary data.</text>
</comment>
<feature type="region of interest" description="Disordered" evidence="1">
    <location>
        <begin position="256"/>
        <end position="321"/>
    </location>
</feature>
<sequence length="718" mass="79251">MRATTIQRFVLYAAVAPFALLTLVFCLIHAIAMCGNLGRAGQIKSKAWSQKWKYAGQNLAIERVRGSDSAAVVFANVIPTLLVVSWAAGVLVWLLIRACCSSLSRVRSLRSELRALQWLSIAGGVIVFWFIVGYFARLSVLARHRGIVYVPRLVALEFAWALPLLLAVLCAWIWLRTWAKRHANGQYHASVRVLEQGKGFNTYQIESWKNDEESFRSRMSGDPDGETQAEAECETEVTPFQLAPTQPYAHTTAITVPELKEADTPPAYRSPTPGAGYSAALQPSPKELRQPIAGPSARPTSSKRQATKAEYMRRKHRDQKENEGYRLPCVTKVEKRCSQGPAALSVPYRHRPDPTTERPNPTSVLACVENHLPAGCSRSAADLYHSGAHARAHVLSLLFLPVIDLGTQVAKSCVIVIDQRSLSAPPHSSMAPHDATVIPSETNRLGVRITIAPQDRLSAKLSIPNKTFSSWRRAYYSSSGNRAASGSPGGLRVVNTDGAIAAAVFATILPTFLVMFWSFAVLVWLLIIAFSSPISAQRSLRSETRTLAVFTWLGLALMIWQLLGFFIPVGILAAKVPVLYVTTFMALLFVWGWLLWLALCIAWVYESRWAKKNAHGQTQQSMQTLVSQEAALDFNAYAGNKDWDSENERPSYNAYRTPYDTTIGTSETEITPFQQAGPSVSTDAKGRPIQDHEASIAPAHPIISPTETKGQYMRVHNP</sequence>